<keyword evidence="5 11" id="KW-0347">Helicase</keyword>
<keyword evidence="2" id="KW-0963">Cytoplasm</keyword>
<evidence type="ECO:0000256" key="3">
    <source>
        <dbReference type="ARBA" id="ARBA00022741"/>
    </source>
</evidence>
<evidence type="ECO:0000256" key="6">
    <source>
        <dbReference type="ARBA" id="ARBA00022840"/>
    </source>
</evidence>
<dbReference type="GO" id="GO:0003724">
    <property type="term" value="F:RNA helicase activity"/>
    <property type="evidence" value="ECO:0007669"/>
    <property type="project" value="UniProtKB-EC"/>
</dbReference>
<evidence type="ECO:0000256" key="10">
    <source>
        <dbReference type="PROSITE-ProRule" id="PRU00552"/>
    </source>
</evidence>
<dbReference type="RefSeq" id="WP_052013018.1">
    <property type="nucleotide sequence ID" value="NZ_BAUV01000010.1"/>
</dbReference>
<keyword evidence="3 11" id="KW-0547">Nucleotide-binding</keyword>
<dbReference type="Proteomes" id="UP000018896">
    <property type="component" value="Unassembled WGS sequence"/>
</dbReference>
<dbReference type="SUPFAM" id="SSF52540">
    <property type="entry name" value="P-loop containing nucleoside triphosphate hydrolases"/>
    <property type="match status" value="1"/>
</dbReference>
<dbReference type="SMART" id="SM00487">
    <property type="entry name" value="DEXDc"/>
    <property type="match status" value="1"/>
</dbReference>
<dbReference type="GO" id="GO:0033592">
    <property type="term" value="F:RNA strand annealing activity"/>
    <property type="evidence" value="ECO:0007669"/>
    <property type="project" value="TreeGrafter"/>
</dbReference>
<evidence type="ECO:0000256" key="11">
    <source>
        <dbReference type="RuleBase" id="RU000492"/>
    </source>
</evidence>
<dbReference type="Pfam" id="PF00270">
    <property type="entry name" value="DEAD"/>
    <property type="match status" value="1"/>
</dbReference>
<dbReference type="GO" id="GO:0016787">
    <property type="term" value="F:hydrolase activity"/>
    <property type="evidence" value="ECO:0007669"/>
    <property type="project" value="UniProtKB-KW"/>
</dbReference>
<keyword evidence="17" id="KW-1185">Reference proteome</keyword>
<dbReference type="eggNOG" id="COG0513">
    <property type="taxonomic scope" value="Bacteria"/>
</dbReference>
<dbReference type="Pfam" id="PF03880">
    <property type="entry name" value="DbpA"/>
    <property type="match status" value="1"/>
</dbReference>
<reference evidence="16 17" key="1">
    <citation type="journal article" date="2014" name="Genome Announc.">
        <title>Draft Genome Sequences of Three Alkaliphilic Bacillus Strains, Bacillus wakoensis JCM 9140T, Bacillus akibai JCM 9157T, and Bacillus hemicellulosilyticus JCM 9152T.</title>
        <authorList>
            <person name="Yuki M."/>
            <person name="Oshima K."/>
            <person name="Suda W."/>
            <person name="Oshida Y."/>
            <person name="Kitamura K."/>
            <person name="Iida T."/>
            <person name="Hattori M."/>
            <person name="Ohkuma M."/>
        </authorList>
    </citation>
    <scope>NUCLEOTIDE SEQUENCE [LARGE SCALE GENOMIC DNA]</scope>
    <source>
        <strain evidence="16 17">JCM 9157</strain>
    </source>
</reference>
<dbReference type="Gene3D" id="3.40.50.300">
    <property type="entry name" value="P-loop containing nucleotide triphosphate hydrolases"/>
    <property type="match status" value="2"/>
</dbReference>
<evidence type="ECO:0000259" key="14">
    <source>
        <dbReference type="PROSITE" id="PS51194"/>
    </source>
</evidence>
<dbReference type="STRING" id="1236973.JCM9157_1745"/>
<evidence type="ECO:0000256" key="2">
    <source>
        <dbReference type="ARBA" id="ARBA00022490"/>
    </source>
</evidence>
<dbReference type="InterPro" id="IPR014001">
    <property type="entry name" value="Helicase_ATP-bd"/>
</dbReference>
<evidence type="ECO:0000256" key="1">
    <source>
        <dbReference type="ARBA" id="ARBA00012552"/>
    </source>
</evidence>
<feature type="domain" description="Helicase ATP-binding" evidence="13">
    <location>
        <begin position="34"/>
        <end position="203"/>
    </location>
</feature>
<evidence type="ECO:0000256" key="8">
    <source>
        <dbReference type="ARBA" id="ARBA00047984"/>
    </source>
</evidence>
<dbReference type="AlphaFoldDB" id="W4QTK8"/>
<comment type="caution">
    <text evidence="16">The sequence shown here is derived from an EMBL/GenBank/DDBJ whole genome shotgun (WGS) entry which is preliminary data.</text>
</comment>
<dbReference type="PROSITE" id="PS00039">
    <property type="entry name" value="DEAD_ATP_HELICASE"/>
    <property type="match status" value="1"/>
</dbReference>
<dbReference type="GO" id="GO:0005829">
    <property type="term" value="C:cytosol"/>
    <property type="evidence" value="ECO:0007669"/>
    <property type="project" value="TreeGrafter"/>
</dbReference>
<comment type="catalytic activity">
    <reaction evidence="8">
        <text>ATP + H2O = ADP + phosphate + H(+)</text>
        <dbReference type="Rhea" id="RHEA:13065"/>
        <dbReference type="ChEBI" id="CHEBI:15377"/>
        <dbReference type="ChEBI" id="CHEBI:15378"/>
        <dbReference type="ChEBI" id="CHEBI:30616"/>
        <dbReference type="ChEBI" id="CHEBI:43474"/>
        <dbReference type="ChEBI" id="CHEBI:456216"/>
        <dbReference type="EC" id="3.6.4.13"/>
    </reaction>
</comment>
<dbReference type="InterPro" id="IPR001650">
    <property type="entry name" value="Helicase_C-like"/>
</dbReference>
<dbReference type="GO" id="GO:0005840">
    <property type="term" value="C:ribosome"/>
    <property type="evidence" value="ECO:0007669"/>
    <property type="project" value="TreeGrafter"/>
</dbReference>
<feature type="short sequence motif" description="Q motif" evidence="10">
    <location>
        <begin position="3"/>
        <end position="31"/>
    </location>
</feature>
<accession>W4QTK8</accession>
<dbReference type="CDD" id="cd18787">
    <property type="entry name" value="SF2_C_DEAD"/>
    <property type="match status" value="1"/>
</dbReference>
<comment type="similarity">
    <text evidence="7 11">Belongs to the DEAD box helicase family.</text>
</comment>
<dbReference type="InterPro" id="IPR005580">
    <property type="entry name" value="DbpA/CsdA_RNA-bd_dom"/>
</dbReference>
<dbReference type="InterPro" id="IPR050547">
    <property type="entry name" value="DEAD_box_RNA_helicases"/>
</dbReference>
<dbReference type="Pfam" id="PF00271">
    <property type="entry name" value="Helicase_C"/>
    <property type="match status" value="1"/>
</dbReference>
<dbReference type="Gene3D" id="3.30.70.330">
    <property type="match status" value="1"/>
</dbReference>
<dbReference type="GO" id="GO:0009409">
    <property type="term" value="P:response to cold"/>
    <property type="evidence" value="ECO:0007669"/>
    <property type="project" value="TreeGrafter"/>
</dbReference>
<evidence type="ECO:0000256" key="9">
    <source>
        <dbReference type="ARBA" id="ARBA00067932"/>
    </source>
</evidence>
<dbReference type="PROSITE" id="PS51192">
    <property type="entry name" value="HELICASE_ATP_BIND_1"/>
    <property type="match status" value="1"/>
</dbReference>
<dbReference type="CDD" id="cd00268">
    <property type="entry name" value="DEADc"/>
    <property type="match status" value="1"/>
</dbReference>
<evidence type="ECO:0000313" key="17">
    <source>
        <dbReference type="Proteomes" id="UP000018896"/>
    </source>
</evidence>
<dbReference type="InterPro" id="IPR012677">
    <property type="entry name" value="Nucleotide-bd_a/b_plait_sf"/>
</dbReference>
<evidence type="ECO:0000256" key="7">
    <source>
        <dbReference type="ARBA" id="ARBA00038437"/>
    </source>
</evidence>
<dbReference type="EMBL" id="BAUV01000010">
    <property type="protein sequence ID" value="GAE34674.1"/>
    <property type="molecule type" value="Genomic_DNA"/>
</dbReference>
<evidence type="ECO:0000313" key="16">
    <source>
        <dbReference type="EMBL" id="GAE34674.1"/>
    </source>
</evidence>
<organism evidence="16 17">
    <name type="scientific">Halalkalibacter akibai (strain ATCC 43226 / DSM 21942 / CIP 109018 / JCM 9157 / 1139)</name>
    <name type="common">Bacillus akibai</name>
    <dbReference type="NCBI Taxonomy" id="1236973"/>
    <lineage>
        <taxon>Bacteria</taxon>
        <taxon>Bacillati</taxon>
        <taxon>Bacillota</taxon>
        <taxon>Bacilli</taxon>
        <taxon>Bacillales</taxon>
        <taxon>Bacillaceae</taxon>
        <taxon>Halalkalibacter</taxon>
    </lineage>
</organism>
<dbReference type="PANTHER" id="PTHR47963:SF5">
    <property type="entry name" value="DEAD-BOX ATP-DEPENDENT RNA HELICASE CSHA"/>
    <property type="match status" value="1"/>
</dbReference>
<dbReference type="FunFam" id="3.40.50.300:FF:000108">
    <property type="entry name" value="ATP-dependent RNA helicase RhlE"/>
    <property type="match status" value="1"/>
</dbReference>
<feature type="region of interest" description="Disordered" evidence="12">
    <location>
        <begin position="517"/>
        <end position="542"/>
    </location>
</feature>
<dbReference type="OrthoDB" id="9805696at2"/>
<dbReference type="SMART" id="SM00490">
    <property type="entry name" value="HELICc"/>
    <property type="match status" value="1"/>
</dbReference>
<sequence>MTTYFNDFQISDSIKRAIKDMGFEEPSPIQEKAIPVILEGGDVIGQAQTGTGKTAAFGIPVVDKVTSDRYVQALILTPTRELAIQVSGELQKLSVHKSIRTLPIYGGQQIGHQIRALKQGVQVVIGTPGRIIDHLKRQTLKLDRVHTVVLDEADEMLDMGFVEDIESILSQVNTERQTLLFSATMPQAIRKLSHKYMTTPKVVTINKGEVTAPLIDQMYYKVLERNKIESLCRIIDSEDIELGILFCRTKKGVAELAEALQARGYLADGLHGDLTQSQRDAVMKKFRDSSIEFLIATDVAARGIDVDNVTHVINYDIPQDPESYVHRIGRTGRAGRKGLALTLVTPREMKHLRSIEQEIKMTIPSQDVPTIEEVVVKQQNSWKKLIADAITNGGKEVELFTPLVEEILNEYPARDVVSALLKLNFSPSTTSEESGYNFGDTGAAKGMVRFFINVGRNVNMTPKILVEAISELVGIPGKAIGKIDIFENFTFVEVPEESAPFVYEALRYSRISGARINLEPAKPRPKRERPVTREQRTTPTRR</sequence>
<dbReference type="PANTHER" id="PTHR47963">
    <property type="entry name" value="DEAD-BOX ATP-DEPENDENT RNA HELICASE 47, MITOCHONDRIAL"/>
    <property type="match status" value="1"/>
</dbReference>
<keyword evidence="4 11" id="KW-0378">Hydrolase</keyword>
<dbReference type="InterPro" id="IPR000629">
    <property type="entry name" value="RNA-helicase_DEAD-box_CS"/>
</dbReference>
<protein>
    <recommendedName>
        <fullName evidence="9">ATP-dependent RNA helicase CshA</fullName>
        <ecNumber evidence="1">3.6.4.13</ecNumber>
    </recommendedName>
</protein>
<dbReference type="InterPro" id="IPR011545">
    <property type="entry name" value="DEAD/DEAH_box_helicase_dom"/>
</dbReference>
<dbReference type="InterPro" id="IPR044742">
    <property type="entry name" value="DEAD/DEAH_RhlB"/>
</dbReference>
<name>W4QTK8_HALA3</name>
<dbReference type="InterPro" id="IPR027417">
    <property type="entry name" value="P-loop_NTPase"/>
</dbReference>
<gene>
    <name evidence="16" type="ORF">JCM9157_1745</name>
</gene>
<evidence type="ECO:0000256" key="5">
    <source>
        <dbReference type="ARBA" id="ARBA00022806"/>
    </source>
</evidence>
<dbReference type="CDD" id="cd12252">
    <property type="entry name" value="RRM_DbpA"/>
    <property type="match status" value="1"/>
</dbReference>
<evidence type="ECO:0000259" key="13">
    <source>
        <dbReference type="PROSITE" id="PS51192"/>
    </source>
</evidence>
<evidence type="ECO:0000259" key="15">
    <source>
        <dbReference type="PROSITE" id="PS51195"/>
    </source>
</evidence>
<feature type="domain" description="DEAD-box RNA helicase Q" evidence="15">
    <location>
        <begin position="3"/>
        <end position="31"/>
    </location>
</feature>
<dbReference type="PROSITE" id="PS51194">
    <property type="entry name" value="HELICASE_CTER"/>
    <property type="match status" value="1"/>
</dbReference>
<keyword evidence="6 11" id="KW-0067">ATP-binding</keyword>
<dbReference type="GO" id="GO:0005524">
    <property type="term" value="F:ATP binding"/>
    <property type="evidence" value="ECO:0007669"/>
    <property type="project" value="UniProtKB-KW"/>
</dbReference>
<dbReference type="EC" id="3.6.4.13" evidence="1"/>
<evidence type="ECO:0000256" key="4">
    <source>
        <dbReference type="ARBA" id="ARBA00022801"/>
    </source>
</evidence>
<evidence type="ECO:0000256" key="12">
    <source>
        <dbReference type="SAM" id="MobiDB-lite"/>
    </source>
</evidence>
<dbReference type="PROSITE" id="PS51195">
    <property type="entry name" value="Q_MOTIF"/>
    <property type="match status" value="1"/>
</dbReference>
<proteinExistence type="inferred from homology"/>
<feature type="domain" description="Helicase C-terminal" evidence="14">
    <location>
        <begin position="214"/>
        <end position="376"/>
    </location>
</feature>
<dbReference type="InterPro" id="IPR014014">
    <property type="entry name" value="RNA_helicase_DEAD_Q_motif"/>
</dbReference>